<organism evidence="1 2">
    <name type="scientific">Ditylenchus dipsaci</name>
    <dbReference type="NCBI Taxonomy" id="166011"/>
    <lineage>
        <taxon>Eukaryota</taxon>
        <taxon>Metazoa</taxon>
        <taxon>Ecdysozoa</taxon>
        <taxon>Nematoda</taxon>
        <taxon>Chromadorea</taxon>
        <taxon>Rhabditida</taxon>
        <taxon>Tylenchina</taxon>
        <taxon>Tylenchomorpha</taxon>
        <taxon>Sphaerularioidea</taxon>
        <taxon>Anguinidae</taxon>
        <taxon>Anguininae</taxon>
        <taxon>Ditylenchus</taxon>
    </lineage>
</organism>
<evidence type="ECO:0000313" key="2">
    <source>
        <dbReference type="WBParaSite" id="jg10202"/>
    </source>
</evidence>
<evidence type="ECO:0000313" key="1">
    <source>
        <dbReference type="Proteomes" id="UP000887574"/>
    </source>
</evidence>
<dbReference type="Proteomes" id="UP000887574">
    <property type="component" value="Unplaced"/>
</dbReference>
<name>A0A915CKT9_9BILA</name>
<dbReference type="AlphaFoldDB" id="A0A915CKT9"/>
<proteinExistence type="predicted"/>
<accession>A0A915CKT9</accession>
<protein>
    <submittedName>
        <fullName evidence="2">Uncharacterized protein</fullName>
    </submittedName>
</protein>
<sequence length="160" mass="17497">MHDGSNAMKMEKVLLTRKSVKKITILILTGLKRSKFKLEEIPAREHAMTALQVNSSWVLPPGHPSHGHPPPGYLPSAYPPPDYPLPAYPACVHPPPGYPACVVPTTTSPPRTLPECSFDPEKPDPVENARRAAHIQENGHILRTFTDEGDILVDGGYPVS</sequence>
<keyword evidence="1" id="KW-1185">Reference proteome</keyword>
<dbReference type="WBParaSite" id="jg10202">
    <property type="protein sequence ID" value="jg10202"/>
    <property type="gene ID" value="jg10202"/>
</dbReference>
<reference evidence="2" key="1">
    <citation type="submission" date="2022-11" db="UniProtKB">
        <authorList>
            <consortium name="WormBaseParasite"/>
        </authorList>
    </citation>
    <scope>IDENTIFICATION</scope>
</reference>